<accession>A0A450UTI8</accession>
<sequence length="497" mass="57265">MHGKNKTYNHEYSFMVILTIFFIIAPIFFIIEYHENVQDSLEAIGILFGVISLILGIFKYSSGRQESNFHAALINIGAEDSTVRSLSIGMLKVYMEKEKVDVFHSTFYRILDDVLMTKRPHIVADGLVNHLAKEKDKFVGEVCIDALLKADKGLHPRILNGLCDNNRSLWKRRNRESSRVYRTEFDITFRTLINEKNLDHINAKKHNARSEIEGELIDAVHREAHRIAQLKAEQYADSFGVPLSLIRRAIVGFIRNNGQDLINKGINFHDIHLDYTNLIGMDLSNYDLTGATLTHVNFKKAKLVGTKLDHAVILNSYFSETDIKEASFDKAIIGSCHFHDLLDGEDKPSSKTMNDAQLVASNKYTPENCKFDKEEDLPKDNRSIYLTKEFDWKTIWVPIGTKEGNALFHAKQYSQFSDGKIEMDFLYTELKTPYGETIIERCNSTDKHNGRYIIEDEFDIRSAHMKYITGYRILTGDQHRWEGVYWNIPNSNVRCEF</sequence>
<dbReference type="EMBL" id="CAADFH010000053">
    <property type="protein sequence ID" value="VFJ95847.1"/>
    <property type="molecule type" value="Genomic_DNA"/>
</dbReference>
<keyword evidence="1" id="KW-0472">Membrane</keyword>
<organism evidence="2">
    <name type="scientific">Candidatus Kentrum sp. LFY</name>
    <dbReference type="NCBI Taxonomy" id="2126342"/>
    <lineage>
        <taxon>Bacteria</taxon>
        <taxon>Pseudomonadati</taxon>
        <taxon>Pseudomonadota</taxon>
        <taxon>Gammaproteobacteria</taxon>
        <taxon>Candidatus Kentrum</taxon>
    </lineage>
</organism>
<dbReference type="AlphaFoldDB" id="A0A450UTI8"/>
<dbReference type="Gene3D" id="2.160.20.80">
    <property type="entry name" value="E3 ubiquitin-protein ligase SopA"/>
    <property type="match status" value="1"/>
</dbReference>
<feature type="transmembrane region" description="Helical" evidence="1">
    <location>
        <begin position="12"/>
        <end position="31"/>
    </location>
</feature>
<dbReference type="Pfam" id="PF00805">
    <property type="entry name" value="Pentapeptide"/>
    <property type="match status" value="1"/>
</dbReference>
<protein>
    <submittedName>
        <fullName evidence="2">Pentapeptide repeat-containing protein</fullName>
    </submittedName>
</protein>
<gene>
    <name evidence="2" type="ORF">BECKLFY1418A_GA0070994_105325</name>
</gene>
<dbReference type="InterPro" id="IPR001646">
    <property type="entry name" value="5peptide_repeat"/>
</dbReference>
<proteinExistence type="predicted"/>
<feature type="transmembrane region" description="Helical" evidence="1">
    <location>
        <begin position="43"/>
        <end position="60"/>
    </location>
</feature>
<dbReference type="SUPFAM" id="SSF141571">
    <property type="entry name" value="Pentapeptide repeat-like"/>
    <property type="match status" value="1"/>
</dbReference>
<name>A0A450UTI8_9GAMM</name>
<evidence type="ECO:0000313" key="2">
    <source>
        <dbReference type="EMBL" id="VFJ95847.1"/>
    </source>
</evidence>
<keyword evidence="1" id="KW-1133">Transmembrane helix</keyword>
<keyword evidence="1" id="KW-0812">Transmembrane</keyword>
<evidence type="ECO:0000256" key="1">
    <source>
        <dbReference type="SAM" id="Phobius"/>
    </source>
</evidence>
<reference evidence="2" key="1">
    <citation type="submission" date="2019-02" db="EMBL/GenBank/DDBJ databases">
        <authorList>
            <person name="Gruber-Vodicka R. H."/>
            <person name="Seah K. B. B."/>
        </authorList>
    </citation>
    <scope>NUCLEOTIDE SEQUENCE</scope>
    <source>
        <strain evidence="2">BECK_M6</strain>
    </source>
</reference>